<accession>A0A0D0SUZ2</accession>
<dbReference type="STRING" id="1293.SH09_01705"/>
<dbReference type="AlphaFoldDB" id="A0A0D0SUZ2"/>
<reference evidence="2 3" key="1">
    <citation type="submission" date="2018-06" db="EMBL/GenBank/DDBJ databases">
        <authorList>
            <consortium name="Pathogen Informatics"/>
            <person name="Doyle S."/>
        </authorList>
    </citation>
    <scope>NUCLEOTIDE SEQUENCE [LARGE SCALE GENOMIC DNA]</scope>
    <source>
        <strain evidence="2 3">NCTC12195</strain>
    </source>
</reference>
<dbReference type="OrthoDB" id="2412875at2"/>
<name>A0A0D0SUZ2_STAGA</name>
<evidence type="ECO:0008006" key="5">
    <source>
        <dbReference type="Google" id="ProtNLM"/>
    </source>
</evidence>
<evidence type="ECO:0000313" key="1">
    <source>
        <dbReference type="EMBL" id="GEQ06199.1"/>
    </source>
</evidence>
<dbReference type="EMBL" id="BKAX01000006">
    <property type="protein sequence ID" value="GEQ06199.1"/>
    <property type="molecule type" value="Genomic_DNA"/>
</dbReference>
<reference evidence="1 4" key="2">
    <citation type="submission" date="2019-07" db="EMBL/GenBank/DDBJ databases">
        <title>Whole genome shotgun sequence of Staphylococcus gallinarum NBRC 109767.</title>
        <authorList>
            <person name="Hosoyama A."/>
            <person name="Uohara A."/>
            <person name="Ohji S."/>
            <person name="Ichikawa N."/>
        </authorList>
    </citation>
    <scope>NUCLEOTIDE SEQUENCE [LARGE SCALE GENOMIC DNA]</scope>
    <source>
        <strain evidence="1 4">NBRC 109767</strain>
    </source>
</reference>
<proteinExistence type="predicted"/>
<gene>
    <name evidence="2" type="ORF">NCTC12195_00219</name>
    <name evidence="1" type="ORF">SGA02_20270</name>
</gene>
<dbReference type="Proteomes" id="UP000255277">
    <property type="component" value="Unassembled WGS sequence"/>
</dbReference>
<dbReference type="RefSeq" id="WP_042737876.1">
    <property type="nucleotide sequence ID" value="NZ_BKAX01000006.1"/>
</dbReference>
<protein>
    <recommendedName>
        <fullName evidence="5">Phage protein</fullName>
    </recommendedName>
</protein>
<keyword evidence="4" id="KW-1185">Reference proteome</keyword>
<evidence type="ECO:0000313" key="2">
    <source>
        <dbReference type="EMBL" id="SUM30819.1"/>
    </source>
</evidence>
<sequence length="82" mass="9696">MEIKKTNVDAEKFAYKFMESIQRDINSSDDIQKSAKEALAAYLTAYYVALDFNNLENSFFYEEKKKKNVSTYQRILSELNKY</sequence>
<evidence type="ECO:0000313" key="4">
    <source>
        <dbReference type="Proteomes" id="UP000321057"/>
    </source>
</evidence>
<evidence type="ECO:0000313" key="3">
    <source>
        <dbReference type="Proteomes" id="UP000255277"/>
    </source>
</evidence>
<dbReference type="Proteomes" id="UP000321057">
    <property type="component" value="Unassembled WGS sequence"/>
</dbReference>
<dbReference type="EMBL" id="UHDK01000001">
    <property type="protein sequence ID" value="SUM30819.1"/>
    <property type="molecule type" value="Genomic_DNA"/>
</dbReference>
<organism evidence="2 3">
    <name type="scientific">Staphylococcus gallinarum</name>
    <dbReference type="NCBI Taxonomy" id="1293"/>
    <lineage>
        <taxon>Bacteria</taxon>
        <taxon>Bacillati</taxon>
        <taxon>Bacillota</taxon>
        <taxon>Bacilli</taxon>
        <taxon>Bacillales</taxon>
        <taxon>Staphylococcaceae</taxon>
        <taxon>Staphylococcus</taxon>
    </lineage>
</organism>